<sequence>MSSPKNIKSNNNTEKILSKSIDVAEQFNEYFTIIGPNLAAKIFSNNDFEHYLNDSNPASFFFRPVNENDIANEIFRLDPQKAMGQDCIHPRLIIDAAYHISHPLAHIANSSITQSIFPDALKVAKIIPLYKKGSALDVSNYRPISILPVLSKIIESIINKQLMSFLDKYNILLPSQYGFRKKFNTKLALADLVSDIVDKMDEGFVTFGIFIDLKKAFDTIDHQILLKKLAYYGVRGLPLKWFHSYLSNRQQAVNIDSTMSAQRLIKCGVPQGSILGPILFLLYINDINQSTNAFVFRLFADDTNLFKYMKTHTCTIDLNTINNDIGKVIEWCNANKLTVSVDKTNYMIMKTPPKRTQIIGHLTMTGTPIEGVQTATYLGVSIDPSLTWKSHIEK</sequence>
<proteinExistence type="predicted"/>
<dbReference type="PANTHER" id="PTHR33332">
    <property type="entry name" value="REVERSE TRANSCRIPTASE DOMAIN-CONTAINING PROTEIN"/>
    <property type="match status" value="1"/>
</dbReference>
<dbReference type="GeneID" id="102804298"/>
<feature type="domain" description="Reverse transcriptase" evidence="1">
    <location>
        <begin position="110"/>
        <end position="382"/>
    </location>
</feature>
<dbReference type="InterPro" id="IPR043502">
    <property type="entry name" value="DNA/RNA_pol_sf"/>
</dbReference>
<dbReference type="Proteomes" id="UP000694865">
    <property type="component" value="Unplaced"/>
</dbReference>
<name>A0ABM0MQ14_SACKO</name>
<evidence type="ECO:0000313" key="2">
    <source>
        <dbReference type="Proteomes" id="UP000694865"/>
    </source>
</evidence>
<gene>
    <name evidence="3" type="primary">LOC102804298</name>
</gene>
<accession>A0ABM0MQ14</accession>
<dbReference type="InterPro" id="IPR000477">
    <property type="entry name" value="RT_dom"/>
</dbReference>
<dbReference type="Pfam" id="PF00078">
    <property type="entry name" value="RVT_1"/>
    <property type="match status" value="1"/>
</dbReference>
<dbReference type="PROSITE" id="PS50878">
    <property type="entry name" value="RT_POL"/>
    <property type="match status" value="1"/>
</dbReference>
<organism evidence="2 3">
    <name type="scientific">Saccoglossus kowalevskii</name>
    <name type="common">Acorn worm</name>
    <dbReference type="NCBI Taxonomy" id="10224"/>
    <lineage>
        <taxon>Eukaryota</taxon>
        <taxon>Metazoa</taxon>
        <taxon>Hemichordata</taxon>
        <taxon>Enteropneusta</taxon>
        <taxon>Harrimaniidae</taxon>
        <taxon>Saccoglossus</taxon>
    </lineage>
</organism>
<feature type="non-terminal residue" evidence="3">
    <location>
        <position position="394"/>
    </location>
</feature>
<evidence type="ECO:0000313" key="3">
    <source>
        <dbReference type="RefSeq" id="XP_006822105.1"/>
    </source>
</evidence>
<protein>
    <submittedName>
        <fullName evidence="3">RNA-directed DNA polymerase from mobile element jockey-like</fullName>
    </submittedName>
</protein>
<dbReference type="RefSeq" id="XP_006822105.1">
    <property type="nucleotide sequence ID" value="XM_006822042.1"/>
</dbReference>
<evidence type="ECO:0000259" key="1">
    <source>
        <dbReference type="PROSITE" id="PS50878"/>
    </source>
</evidence>
<dbReference type="SUPFAM" id="SSF56672">
    <property type="entry name" value="DNA/RNA polymerases"/>
    <property type="match status" value="1"/>
</dbReference>
<keyword evidence="2" id="KW-1185">Reference proteome</keyword>
<reference evidence="3" key="1">
    <citation type="submission" date="2025-08" db="UniProtKB">
        <authorList>
            <consortium name="RefSeq"/>
        </authorList>
    </citation>
    <scope>IDENTIFICATION</scope>
    <source>
        <tissue evidence="3">Testes</tissue>
    </source>
</reference>
<dbReference type="CDD" id="cd01650">
    <property type="entry name" value="RT_nLTR_like"/>
    <property type="match status" value="1"/>
</dbReference>